<dbReference type="OrthoDB" id="9804482at2"/>
<protein>
    <submittedName>
        <fullName evidence="8">DNA repair protein RadC</fullName>
    </submittedName>
</protein>
<reference evidence="8 9" key="1">
    <citation type="submission" date="2018-03" db="EMBL/GenBank/DDBJ databases">
        <title>Genomic Encyclopedia of Archaeal and Bacterial Type Strains, Phase II (KMG-II): from individual species to whole genera.</title>
        <authorList>
            <person name="Goeker M."/>
        </authorList>
    </citation>
    <scope>NUCLEOTIDE SEQUENCE [LARGE SCALE GENOMIC DNA]</scope>
    <source>
        <strain evidence="8 9">DSM 100346</strain>
    </source>
</reference>
<keyword evidence="1" id="KW-0645">Protease</keyword>
<evidence type="ECO:0000256" key="5">
    <source>
        <dbReference type="ARBA" id="ARBA00023049"/>
    </source>
</evidence>
<keyword evidence="5" id="KW-0482">Metalloprotease</keyword>
<dbReference type="CDD" id="cd08071">
    <property type="entry name" value="MPN_DUF2466"/>
    <property type="match status" value="1"/>
</dbReference>
<organism evidence="8 9">
    <name type="scientific">Dyadobacter jejuensis</name>
    <dbReference type="NCBI Taxonomy" id="1082580"/>
    <lineage>
        <taxon>Bacteria</taxon>
        <taxon>Pseudomonadati</taxon>
        <taxon>Bacteroidota</taxon>
        <taxon>Cytophagia</taxon>
        <taxon>Cytophagales</taxon>
        <taxon>Spirosomataceae</taxon>
        <taxon>Dyadobacter</taxon>
    </lineage>
</organism>
<accession>A0A316AJB9</accession>
<dbReference type="Proteomes" id="UP000245880">
    <property type="component" value="Unassembled WGS sequence"/>
</dbReference>
<evidence type="ECO:0000256" key="2">
    <source>
        <dbReference type="ARBA" id="ARBA00022723"/>
    </source>
</evidence>
<dbReference type="RefSeq" id="WP_109675116.1">
    <property type="nucleotide sequence ID" value="NZ_QGDT01000007.1"/>
</dbReference>
<comment type="caution">
    <text evidence="8">The sequence shown here is derived from an EMBL/GenBank/DDBJ whole genome shotgun (WGS) entry which is preliminary data.</text>
</comment>
<dbReference type="PANTHER" id="PTHR30471">
    <property type="entry name" value="DNA REPAIR PROTEIN RADC"/>
    <property type="match status" value="1"/>
</dbReference>
<dbReference type="PANTHER" id="PTHR30471:SF3">
    <property type="entry name" value="UPF0758 PROTEIN YEES-RELATED"/>
    <property type="match status" value="1"/>
</dbReference>
<evidence type="ECO:0000256" key="6">
    <source>
        <dbReference type="RuleBase" id="RU003797"/>
    </source>
</evidence>
<dbReference type="EMBL" id="QGDT01000007">
    <property type="protein sequence ID" value="PWJ57408.1"/>
    <property type="molecule type" value="Genomic_DNA"/>
</dbReference>
<dbReference type="SUPFAM" id="SSF47781">
    <property type="entry name" value="RuvA domain 2-like"/>
    <property type="match status" value="1"/>
</dbReference>
<dbReference type="InterPro" id="IPR020891">
    <property type="entry name" value="UPF0758_CS"/>
</dbReference>
<dbReference type="PROSITE" id="PS50249">
    <property type="entry name" value="MPN"/>
    <property type="match status" value="1"/>
</dbReference>
<dbReference type="InterPro" id="IPR010994">
    <property type="entry name" value="RuvA_2-like"/>
</dbReference>
<feature type="domain" description="MPN" evidence="7">
    <location>
        <begin position="111"/>
        <end position="233"/>
    </location>
</feature>
<dbReference type="GO" id="GO:0008237">
    <property type="term" value="F:metallopeptidase activity"/>
    <property type="evidence" value="ECO:0007669"/>
    <property type="project" value="UniProtKB-KW"/>
</dbReference>
<dbReference type="InterPro" id="IPR001405">
    <property type="entry name" value="UPF0758"/>
</dbReference>
<dbReference type="PROSITE" id="PS01302">
    <property type="entry name" value="UPF0758"/>
    <property type="match status" value="1"/>
</dbReference>
<name>A0A316AJB9_9BACT</name>
<evidence type="ECO:0000256" key="3">
    <source>
        <dbReference type="ARBA" id="ARBA00022801"/>
    </source>
</evidence>
<dbReference type="Gene3D" id="1.10.150.20">
    <property type="entry name" value="5' to 3' exonuclease, C-terminal subdomain"/>
    <property type="match status" value="1"/>
</dbReference>
<keyword evidence="9" id="KW-1185">Reference proteome</keyword>
<dbReference type="GO" id="GO:0006508">
    <property type="term" value="P:proteolysis"/>
    <property type="evidence" value="ECO:0007669"/>
    <property type="project" value="UniProtKB-KW"/>
</dbReference>
<dbReference type="Pfam" id="PF20582">
    <property type="entry name" value="UPF0758_N"/>
    <property type="match status" value="1"/>
</dbReference>
<sequence length="233" mass="25773">MDDDYPNSRNILSWAEEDRPREKLLLKGRTALSEAELIAILLGSGTKEHSAVDVAKTLMVSVGNNLHRLAKLSVKELMKIKGIGEARAITIVAALELGRRRSESESVGRHKLSESKQVYNHMKPYLLDKVMEEFWVILLNRANEVLQTHQVSIGGVAGTVADTRMIFKLAIENLASSVILVHNHPSGQLSASNADLNVTKQIAHAGKIIDIPVLDHVIFTETGYYSFRDEGLL</sequence>
<evidence type="ECO:0000256" key="1">
    <source>
        <dbReference type="ARBA" id="ARBA00022670"/>
    </source>
</evidence>
<dbReference type="InterPro" id="IPR046778">
    <property type="entry name" value="UPF0758_N"/>
</dbReference>
<dbReference type="AlphaFoldDB" id="A0A316AJB9"/>
<dbReference type="Pfam" id="PF04002">
    <property type="entry name" value="RadC"/>
    <property type="match status" value="1"/>
</dbReference>
<gene>
    <name evidence="8" type="ORF">CLV98_107116</name>
</gene>
<keyword evidence="3" id="KW-0378">Hydrolase</keyword>
<comment type="similarity">
    <text evidence="6">Belongs to the UPF0758 family.</text>
</comment>
<dbReference type="Gene3D" id="3.40.140.10">
    <property type="entry name" value="Cytidine Deaminase, domain 2"/>
    <property type="match status" value="1"/>
</dbReference>
<evidence type="ECO:0000313" key="8">
    <source>
        <dbReference type="EMBL" id="PWJ57408.1"/>
    </source>
</evidence>
<dbReference type="GO" id="GO:0046872">
    <property type="term" value="F:metal ion binding"/>
    <property type="evidence" value="ECO:0007669"/>
    <property type="project" value="UniProtKB-KW"/>
</dbReference>
<evidence type="ECO:0000256" key="4">
    <source>
        <dbReference type="ARBA" id="ARBA00022833"/>
    </source>
</evidence>
<dbReference type="InterPro" id="IPR037518">
    <property type="entry name" value="MPN"/>
</dbReference>
<proteinExistence type="inferred from homology"/>
<evidence type="ECO:0000259" key="7">
    <source>
        <dbReference type="PROSITE" id="PS50249"/>
    </source>
</evidence>
<evidence type="ECO:0000313" key="9">
    <source>
        <dbReference type="Proteomes" id="UP000245880"/>
    </source>
</evidence>
<dbReference type="NCBIfam" id="TIGR00608">
    <property type="entry name" value="radc"/>
    <property type="match status" value="1"/>
</dbReference>
<keyword evidence="2" id="KW-0479">Metal-binding</keyword>
<keyword evidence="4" id="KW-0862">Zinc</keyword>
<dbReference type="NCBIfam" id="NF000642">
    <property type="entry name" value="PRK00024.1"/>
    <property type="match status" value="1"/>
</dbReference>
<dbReference type="InterPro" id="IPR025657">
    <property type="entry name" value="RadC_JAB"/>
</dbReference>